<dbReference type="Pfam" id="PF05635">
    <property type="entry name" value="23S_rRNA_IVP"/>
    <property type="match status" value="1"/>
</dbReference>
<comment type="caution">
    <text evidence="1">The sequence shown here is derived from an EMBL/GenBank/DDBJ whole genome shotgun (WGS) entry which is preliminary data.</text>
</comment>
<dbReference type="NCBIfam" id="TIGR02436">
    <property type="entry name" value="four helix bundle protein"/>
    <property type="match status" value="1"/>
</dbReference>
<dbReference type="CDD" id="cd16377">
    <property type="entry name" value="23S_rRNA_IVP_like"/>
    <property type="match status" value="1"/>
</dbReference>
<dbReference type="OrthoDB" id="9811959at2"/>
<organism evidence="1 2">
    <name type="scientific">Flavobacterium johnsoniae</name>
    <name type="common">Cytophaga johnsonae</name>
    <dbReference type="NCBI Taxonomy" id="986"/>
    <lineage>
        <taxon>Bacteria</taxon>
        <taxon>Pseudomonadati</taxon>
        <taxon>Bacteroidota</taxon>
        <taxon>Flavobacteriia</taxon>
        <taxon>Flavobacteriales</taxon>
        <taxon>Flavobacteriaceae</taxon>
        <taxon>Flavobacterium</taxon>
    </lineage>
</organism>
<protein>
    <submittedName>
        <fullName evidence="1">Four helix bundle protein</fullName>
    </submittedName>
</protein>
<dbReference type="EMBL" id="MLFK01000013">
    <property type="protein sequence ID" value="OIV39698.1"/>
    <property type="molecule type" value="Genomic_DNA"/>
</dbReference>
<dbReference type="AlphaFoldDB" id="A0A1J7CJ81"/>
<dbReference type="Proteomes" id="UP000182826">
    <property type="component" value="Unassembled WGS sequence"/>
</dbReference>
<dbReference type="PANTHER" id="PTHR38471">
    <property type="entry name" value="FOUR HELIX BUNDLE PROTEIN"/>
    <property type="match status" value="1"/>
</dbReference>
<dbReference type="InterPro" id="IPR036583">
    <property type="entry name" value="23S_rRNA_IVS_sf"/>
</dbReference>
<dbReference type="SUPFAM" id="SSF158446">
    <property type="entry name" value="IVS-encoded protein-like"/>
    <property type="match status" value="1"/>
</dbReference>
<evidence type="ECO:0000313" key="1">
    <source>
        <dbReference type="EMBL" id="OIV39698.1"/>
    </source>
</evidence>
<accession>A0A1J7CJ81</accession>
<name>A0A1J7CJ81_FLAJO</name>
<dbReference type="Gene3D" id="1.20.1440.60">
    <property type="entry name" value="23S rRNA-intervening sequence"/>
    <property type="match status" value="1"/>
</dbReference>
<keyword evidence="2" id="KW-1185">Reference proteome</keyword>
<dbReference type="PANTHER" id="PTHR38471:SF2">
    <property type="entry name" value="FOUR HELIX BUNDLE PROTEIN"/>
    <property type="match status" value="1"/>
</dbReference>
<dbReference type="InterPro" id="IPR012657">
    <property type="entry name" value="23S_rRNA-intervening_sequence"/>
</dbReference>
<evidence type="ECO:0000313" key="2">
    <source>
        <dbReference type="Proteomes" id="UP000182826"/>
    </source>
</evidence>
<reference evidence="1 2" key="1">
    <citation type="submission" date="2016-10" db="EMBL/GenBank/DDBJ databases">
        <title>Draft Genome Sequence of Rhizobacteria Flavobacterium johnsoniae CI04.</title>
        <authorList>
            <person name="Bravo J.I."/>
            <person name="Lozano G.L."/>
            <person name="Handelsman J."/>
        </authorList>
    </citation>
    <scope>NUCLEOTIDE SEQUENCE [LARGE SCALE GENOMIC DNA]</scope>
    <source>
        <strain evidence="1 2">CI04</strain>
    </source>
</reference>
<gene>
    <name evidence="1" type="ORF">BKM63_22825</name>
</gene>
<dbReference type="RefSeq" id="WP_071638892.1">
    <property type="nucleotide sequence ID" value="NZ_MLFK01000013.1"/>
</dbReference>
<proteinExistence type="predicted"/>
<sequence length="116" mass="13296">MHQFKELLIWKKSRLFCSKVYSITSVFPNEEKFGITNQLRRAAVSIPSNIAEGSSRNSNKDFARFLEIAIGSAYEVETQLLISSDLGFINEENTKELINMLEEITKMTSRFRATLL</sequence>